<proteinExistence type="predicted"/>
<organism evidence="1">
    <name type="scientific">marine sediment metagenome</name>
    <dbReference type="NCBI Taxonomy" id="412755"/>
    <lineage>
        <taxon>unclassified sequences</taxon>
        <taxon>metagenomes</taxon>
        <taxon>ecological metagenomes</taxon>
    </lineage>
</organism>
<gene>
    <name evidence="1" type="ORF">S06H3_25668</name>
</gene>
<name>X1LV20_9ZZZZ</name>
<dbReference type="EMBL" id="BARV01014793">
    <property type="protein sequence ID" value="GAI23232.1"/>
    <property type="molecule type" value="Genomic_DNA"/>
</dbReference>
<reference evidence="1" key="1">
    <citation type="journal article" date="2014" name="Front. Microbiol.">
        <title>High frequency of phylogenetically diverse reductive dehalogenase-homologous genes in deep subseafloor sedimentary metagenomes.</title>
        <authorList>
            <person name="Kawai M."/>
            <person name="Futagami T."/>
            <person name="Toyoda A."/>
            <person name="Takaki Y."/>
            <person name="Nishi S."/>
            <person name="Hori S."/>
            <person name="Arai W."/>
            <person name="Tsubouchi T."/>
            <person name="Morono Y."/>
            <person name="Uchiyama I."/>
            <person name="Ito T."/>
            <person name="Fujiyama A."/>
            <person name="Inagaki F."/>
            <person name="Takami H."/>
        </authorList>
    </citation>
    <scope>NUCLEOTIDE SEQUENCE</scope>
    <source>
        <strain evidence="1">Expedition CK06-06</strain>
    </source>
</reference>
<comment type="caution">
    <text evidence="1">The sequence shown here is derived from an EMBL/GenBank/DDBJ whole genome shotgun (WGS) entry which is preliminary data.</text>
</comment>
<evidence type="ECO:0000313" key="1">
    <source>
        <dbReference type="EMBL" id="GAI23232.1"/>
    </source>
</evidence>
<feature type="non-terminal residue" evidence="1">
    <location>
        <position position="1"/>
    </location>
</feature>
<protein>
    <submittedName>
        <fullName evidence="1">Uncharacterized protein</fullName>
    </submittedName>
</protein>
<sequence length="107" mass="12449">WKYFEPMDIGIISKRIRKYEIGKSNNCFVALKDMITDDINNKTKIVEYNDIIIDILSSVSASIEGKKILLKEFSWMATEAYKPVYEKLSSDVDLKDEALFALERLNY</sequence>
<accession>X1LV20</accession>
<dbReference type="AlphaFoldDB" id="X1LV20"/>